<gene>
    <name evidence="2" type="ORF">C2L64_46735</name>
</gene>
<dbReference type="RefSeq" id="WP_103154105.1">
    <property type="nucleotide sequence ID" value="NZ_CP026108.1"/>
</dbReference>
<dbReference type="KEGG" id="phs:C2L64_46735"/>
<accession>A0AAN1JL08</accession>
<feature type="region of interest" description="Disordered" evidence="1">
    <location>
        <begin position="53"/>
        <end position="75"/>
    </location>
</feature>
<dbReference type="EMBL" id="CP026108">
    <property type="protein sequence ID" value="AUT75811.1"/>
    <property type="molecule type" value="Genomic_DNA"/>
</dbReference>
<dbReference type="Proteomes" id="UP000236649">
    <property type="component" value="Chromosome 4"/>
</dbReference>
<dbReference type="GeneID" id="55535779"/>
<evidence type="ECO:0000313" key="3">
    <source>
        <dbReference type="Proteomes" id="UP000236649"/>
    </source>
</evidence>
<sequence length="75" mass="8407">MKTYTYEEITAAAKQIVADELNRAEKEPNSESARHLRGYAVGAWLLWQTVTGNEAGNPTRREDSKAFKKLLGLPD</sequence>
<name>A0AAN1JL08_9BURK</name>
<organism evidence="2 3">
    <name type="scientific">Paraburkholderia hospita</name>
    <dbReference type="NCBI Taxonomy" id="169430"/>
    <lineage>
        <taxon>Bacteria</taxon>
        <taxon>Pseudomonadati</taxon>
        <taxon>Pseudomonadota</taxon>
        <taxon>Betaproteobacteria</taxon>
        <taxon>Burkholderiales</taxon>
        <taxon>Burkholderiaceae</taxon>
        <taxon>Paraburkholderia</taxon>
    </lineage>
</organism>
<dbReference type="AlphaFoldDB" id="A0AAN1JL08"/>
<evidence type="ECO:0000256" key="1">
    <source>
        <dbReference type="SAM" id="MobiDB-lite"/>
    </source>
</evidence>
<protein>
    <submittedName>
        <fullName evidence="2">Uncharacterized protein</fullName>
    </submittedName>
</protein>
<reference evidence="2 3" key="1">
    <citation type="submission" date="2018-01" db="EMBL/GenBank/DDBJ databases">
        <title>Species boundaries and ecological features among Paraburkholderia terrae DSMZ17804T, P. hospita DSMZ17164T and P. caribensis DSMZ13236T.</title>
        <authorList>
            <person name="Pratama A.A."/>
        </authorList>
    </citation>
    <scope>NUCLEOTIDE SEQUENCE [LARGE SCALE GENOMIC DNA]</scope>
    <source>
        <strain evidence="2 3">DSM 17164</strain>
    </source>
</reference>
<evidence type="ECO:0000313" key="2">
    <source>
        <dbReference type="EMBL" id="AUT75811.1"/>
    </source>
</evidence>
<proteinExistence type="predicted"/>